<organism evidence="1 2">
    <name type="scientific">Streblomastix strix</name>
    <dbReference type="NCBI Taxonomy" id="222440"/>
    <lineage>
        <taxon>Eukaryota</taxon>
        <taxon>Metamonada</taxon>
        <taxon>Preaxostyla</taxon>
        <taxon>Oxymonadida</taxon>
        <taxon>Streblomastigidae</taxon>
        <taxon>Streblomastix</taxon>
    </lineage>
</organism>
<reference evidence="1 2" key="1">
    <citation type="submission" date="2019-03" db="EMBL/GenBank/DDBJ databases">
        <title>Single cell metagenomics reveals metabolic interactions within the superorganism composed of flagellate Streblomastix strix and complex community of Bacteroidetes bacteria on its surface.</title>
        <authorList>
            <person name="Treitli S.C."/>
            <person name="Kolisko M."/>
            <person name="Husnik F."/>
            <person name="Keeling P."/>
            <person name="Hampl V."/>
        </authorList>
    </citation>
    <scope>NUCLEOTIDE SEQUENCE [LARGE SCALE GENOMIC DNA]</scope>
    <source>
        <strain evidence="1">ST1C</strain>
    </source>
</reference>
<dbReference type="EMBL" id="SNRW01001127">
    <property type="protein sequence ID" value="KAA6397668.1"/>
    <property type="molecule type" value="Genomic_DNA"/>
</dbReference>
<dbReference type="GO" id="GO:0003676">
    <property type="term" value="F:nucleic acid binding"/>
    <property type="evidence" value="ECO:0007669"/>
    <property type="project" value="InterPro"/>
</dbReference>
<dbReference type="Gene3D" id="3.30.70.330">
    <property type="match status" value="1"/>
</dbReference>
<accession>A0A5J4WRX8</accession>
<dbReference type="CDD" id="cd00590">
    <property type="entry name" value="RRM_SF"/>
    <property type="match status" value="1"/>
</dbReference>
<evidence type="ECO:0000313" key="2">
    <source>
        <dbReference type="Proteomes" id="UP000324800"/>
    </source>
</evidence>
<dbReference type="InterPro" id="IPR035979">
    <property type="entry name" value="RBD_domain_sf"/>
</dbReference>
<evidence type="ECO:0008006" key="3">
    <source>
        <dbReference type="Google" id="ProtNLM"/>
    </source>
</evidence>
<gene>
    <name evidence="1" type="ORF">EZS28_006804</name>
</gene>
<dbReference type="SUPFAM" id="SSF54928">
    <property type="entry name" value="RNA-binding domain, RBD"/>
    <property type="match status" value="1"/>
</dbReference>
<dbReference type="AlphaFoldDB" id="A0A5J4WRX8"/>
<evidence type="ECO:0000313" key="1">
    <source>
        <dbReference type="EMBL" id="KAA6397668.1"/>
    </source>
</evidence>
<name>A0A5J4WRX8_9EUKA</name>
<feature type="non-terminal residue" evidence="1">
    <location>
        <position position="1"/>
    </location>
</feature>
<sequence>NDPTNKSDIIGIQLHKLRRNTDYETNKKELWRTFSKYQPTSVFRQVDLCDPRYDFAVVYFDDPDQSIQAACDADKKMIIGGHEVIVKVRYRYQSLDKKFDTNKSQKYSALLITGFSNDFTLSQFFELLEQHNVDYQGGFVTQEVDDPDSSFAIGFFSDKKMMNRTIKKFDGTLWGGRALKCTEIYMRGPHPGRVTR</sequence>
<dbReference type="Proteomes" id="UP000324800">
    <property type="component" value="Unassembled WGS sequence"/>
</dbReference>
<protein>
    <recommendedName>
        <fullName evidence="3">RRM domain-containing protein</fullName>
    </recommendedName>
</protein>
<proteinExistence type="predicted"/>
<dbReference type="InterPro" id="IPR012677">
    <property type="entry name" value="Nucleotide-bd_a/b_plait_sf"/>
</dbReference>
<comment type="caution">
    <text evidence="1">The sequence shown here is derived from an EMBL/GenBank/DDBJ whole genome shotgun (WGS) entry which is preliminary data.</text>
</comment>